<evidence type="ECO:0000313" key="1">
    <source>
        <dbReference type="EMBL" id="EYF01938.1"/>
    </source>
</evidence>
<proteinExistence type="predicted"/>
<dbReference type="EMBL" id="ASRX01000069">
    <property type="protein sequence ID" value="EYF01938.1"/>
    <property type="molecule type" value="Genomic_DNA"/>
</dbReference>
<accession>A0A017SY99</accession>
<sequence length="144" mass="15894">MRARGKTDRESVNSHGISCKAPWFSGSCRRAPPRRWPPRDVFENCSRQASAITSSALQRGPRRILCPHMKTAGPACNTRGGIHHRPVRRFLVVSSRTQAPLHVLVLRPSPAPAACVTVTQLARLRRNSRRLCANAATSSDPTRP</sequence>
<protein>
    <submittedName>
        <fullName evidence="1">Uncharacterized protein</fullName>
    </submittedName>
</protein>
<dbReference type="Proteomes" id="UP000019678">
    <property type="component" value="Unassembled WGS sequence"/>
</dbReference>
<gene>
    <name evidence="1" type="ORF">CAP_7706</name>
</gene>
<keyword evidence="2" id="KW-1185">Reference proteome</keyword>
<comment type="caution">
    <text evidence="1">The sequence shown here is derived from an EMBL/GenBank/DDBJ whole genome shotgun (WGS) entry which is preliminary data.</text>
</comment>
<dbReference type="AlphaFoldDB" id="A0A017SY99"/>
<name>A0A017SY99_9BACT</name>
<reference evidence="1 2" key="1">
    <citation type="submission" date="2013-05" db="EMBL/GenBank/DDBJ databases">
        <title>Genome assembly of Chondromyces apiculatus DSM 436.</title>
        <authorList>
            <person name="Sharma G."/>
            <person name="Khatri I."/>
            <person name="Kaur C."/>
            <person name="Mayilraj S."/>
            <person name="Subramanian S."/>
        </authorList>
    </citation>
    <scope>NUCLEOTIDE SEQUENCE [LARGE SCALE GENOMIC DNA]</scope>
    <source>
        <strain evidence="1 2">DSM 436</strain>
    </source>
</reference>
<dbReference type="STRING" id="1192034.CAP_7706"/>
<organism evidence="1 2">
    <name type="scientific">Chondromyces apiculatus DSM 436</name>
    <dbReference type="NCBI Taxonomy" id="1192034"/>
    <lineage>
        <taxon>Bacteria</taxon>
        <taxon>Pseudomonadati</taxon>
        <taxon>Myxococcota</taxon>
        <taxon>Polyangia</taxon>
        <taxon>Polyangiales</taxon>
        <taxon>Polyangiaceae</taxon>
        <taxon>Chondromyces</taxon>
    </lineage>
</organism>
<evidence type="ECO:0000313" key="2">
    <source>
        <dbReference type="Proteomes" id="UP000019678"/>
    </source>
</evidence>